<evidence type="ECO:0000313" key="3">
    <source>
        <dbReference type="Proteomes" id="UP000499080"/>
    </source>
</evidence>
<accession>A0A4Y2R2X4</accession>
<dbReference type="Pfam" id="PF06431">
    <property type="entry name" value="Polyoma_lg_T_C"/>
    <property type="match status" value="1"/>
</dbReference>
<keyword evidence="3" id="KW-1185">Reference proteome</keyword>
<dbReference type="AlphaFoldDB" id="A0A4Y2R2X4"/>
<feature type="domain" description="Large T antigen polyomavirus C-terminal" evidence="1">
    <location>
        <begin position="22"/>
        <end position="115"/>
    </location>
</feature>
<dbReference type="InterPro" id="IPR027417">
    <property type="entry name" value="P-loop_NTPase"/>
</dbReference>
<evidence type="ECO:0000259" key="1">
    <source>
        <dbReference type="Pfam" id="PF06431"/>
    </source>
</evidence>
<evidence type="ECO:0000313" key="2">
    <source>
        <dbReference type="EMBL" id="GBN69655.1"/>
    </source>
</evidence>
<protein>
    <submittedName>
        <fullName evidence="2">Large T antigen</fullName>
    </submittedName>
</protein>
<comment type="caution">
    <text evidence="2">The sequence shown here is derived from an EMBL/GenBank/DDBJ whole genome shotgun (WGS) entry which is preliminary data.</text>
</comment>
<reference evidence="2 3" key="1">
    <citation type="journal article" date="2019" name="Sci. Rep.">
        <title>Orb-weaving spider Araneus ventricosus genome elucidates the spidroin gene catalogue.</title>
        <authorList>
            <person name="Kono N."/>
            <person name="Nakamura H."/>
            <person name="Ohtoshi R."/>
            <person name="Moran D.A.P."/>
            <person name="Shinohara A."/>
            <person name="Yoshida Y."/>
            <person name="Fujiwara M."/>
            <person name="Mori M."/>
            <person name="Tomita M."/>
            <person name="Arakawa K."/>
        </authorList>
    </citation>
    <scope>NUCLEOTIDE SEQUENCE [LARGE SCALE GENOMIC DNA]</scope>
</reference>
<dbReference type="SUPFAM" id="SSF52540">
    <property type="entry name" value="P-loop containing nucleoside triphosphate hydrolases"/>
    <property type="match status" value="1"/>
</dbReference>
<proteinExistence type="predicted"/>
<dbReference type="Gene3D" id="3.40.50.300">
    <property type="entry name" value="P-loop containing nucleotide triphosphate hydrolases"/>
    <property type="match status" value="1"/>
</dbReference>
<sequence>MLTGRILCECVYINKTKSLVYLYVNIDKQRLPFCLGQAIGKRFALFDDVKGRPEEGSELTQGWGFYNIDDLRHHIDGRVDVQLKKKNQQPVSQVSSSGIITCNDYVVPESVKQRVQGPIRTEKSNFWDKHPVQV</sequence>
<dbReference type="Proteomes" id="UP000499080">
    <property type="component" value="Unassembled WGS sequence"/>
</dbReference>
<dbReference type="GO" id="GO:0003677">
    <property type="term" value="F:DNA binding"/>
    <property type="evidence" value="ECO:0007669"/>
    <property type="project" value="InterPro"/>
</dbReference>
<dbReference type="EMBL" id="BGPR01224724">
    <property type="protein sequence ID" value="GBN69655.1"/>
    <property type="molecule type" value="Genomic_DNA"/>
</dbReference>
<organism evidence="2 3">
    <name type="scientific">Araneus ventricosus</name>
    <name type="common">Orbweaver spider</name>
    <name type="synonym">Epeira ventricosa</name>
    <dbReference type="NCBI Taxonomy" id="182803"/>
    <lineage>
        <taxon>Eukaryota</taxon>
        <taxon>Metazoa</taxon>
        <taxon>Ecdysozoa</taxon>
        <taxon>Arthropoda</taxon>
        <taxon>Chelicerata</taxon>
        <taxon>Arachnida</taxon>
        <taxon>Araneae</taxon>
        <taxon>Araneomorphae</taxon>
        <taxon>Entelegynae</taxon>
        <taxon>Araneoidea</taxon>
        <taxon>Araneidae</taxon>
        <taxon>Araneus</taxon>
    </lineage>
</organism>
<dbReference type="GO" id="GO:0005524">
    <property type="term" value="F:ATP binding"/>
    <property type="evidence" value="ECO:0007669"/>
    <property type="project" value="InterPro"/>
</dbReference>
<name>A0A4Y2R2X4_ARAVE</name>
<gene>
    <name evidence="2" type="primary">LT_6</name>
    <name evidence="2" type="ORF">AVEN_151854_1</name>
</gene>
<dbReference type="InterPro" id="IPR010932">
    <property type="entry name" value="Lg_T_Ag_Polyomavir_C"/>
</dbReference>
<dbReference type="GO" id="GO:0006260">
    <property type="term" value="P:DNA replication"/>
    <property type="evidence" value="ECO:0007669"/>
    <property type="project" value="InterPro"/>
</dbReference>